<dbReference type="Proteomes" id="UP000321820">
    <property type="component" value="Chromosome"/>
</dbReference>
<evidence type="ECO:0000313" key="4">
    <source>
        <dbReference type="Proteomes" id="UP000321820"/>
    </source>
</evidence>
<dbReference type="Pfam" id="PF00534">
    <property type="entry name" value="Glycos_transf_1"/>
    <property type="match status" value="1"/>
</dbReference>
<dbReference type="CDD" id="cd03801">
    <property type="entry name" value="GT4_PimA-like"/>
    <property type="match status" value="1"/>
</dbReference>
<keyword evidence="3" id="KW-0808">Transferase</keyword>
<sequence>MTPLTNNALPMRKTIPFPGRVDRSTSDRSILFLIDQLTEMGGAERMMFELANRLKKLDYTVSIITFRENPSPEAYTYGAEVIVLPIRSCLSWKAIGVARKIRQIIREKNIAIAQTYFESSDLFGAVVCRLSGVRKICSSRRDMGLLRTRKHMLLYKLCAPLYSRVFAVSKRVAGWHQQRDAIVPQKMEVIYNGVYLATYNHRIDRDQVRKAFGIPLDVPVVTTIANINPWKGLDVFLETAAIVHNEYPEIAFVIAGDKTDLEHYRVLQNRVQELGLSSNVFFLGRVSDVPSLLMSSDIFTLLSRTEGFPNVVIEAMAARVPVIATDVGGTSEVVTDGVTGYLVPCEDHLTAAATVLSLLSFPPRGDRLTNTARALVEQQFSIETMVRRHIEVYDALLSA</sequence>
<dbReference type="InterPro" id="IPR001296">
    <property type="entry name" value="Glyco_trans_1"/>
</dbReference>
<evidence type="ECO:0000313" key="3">
    <source>
        <dbReference type="EMBL" id="QEE28610.1"/>
    </source>
</evidence>
<dbReference type="PANTHER" id="PTHR12526">
    <property type="entry name" value="GLYCOSYLTRANSFERASE"/>
    <property type="match status" value="1"/>
</dbReference>
<organism evidence="3 4">
    <name type="scientific">Terriglobus albidus</name>
    <dbReference type="NCBI Taxonomy" id="1592106"/>
    <lineage>
        <taxon>Bacteria</taxon>
        <taxon>Pseudomonadati</taxon>
        <taxon>Acidobacteriota</taxon>
        <taxon>Terriglobia</taxon>
        <taxon>Terriglobales</taxon>
        <taxon>Acidobacteriaceae</taxon>
        <taxon>Terriglobus</taxon>
    </lineage>
</organism>
<evidence type="ECO:0000259" key="2">
    <source>
        <dbReference type="Pfam" id="PF13439"/>
    </source>
</evidence>
<reference evidence="3 4" key="1">
    <citation type="submission" date="2019-08" db="EMBL/GenBank/DDBJ databases">
        <title>Complete genome sequence of Terriglobus albidus strain ORNL.</title>
        <authorList>
            <person name="Podar M."/>
        </authorList>
    </citation>
    <scope>NUCLEOTIDE SEQUENCE [LARGE SCALE GENOMIC DNA]</scope>
    <source>
        <strain evidence="3 4">ORNL</strain>
    </source>
</reference>
<keyword evidence="4" id="KW-1185">Reference proteome</keyword>
<gene>
    <name evidence="3" type="ORF">FTW19_11730</name>
</gene>
<feature type="domain" description="Glycosyl transferase family 1" evidence="1">
    <location>
        <begin position="204"/>
        <end position="373"/>
    </location>
</feature>
<dbReference type="KEGG" id="talb:FTW19_11730"/>
<dbReference type="InterPro" id="IPR028098">
    <property type="entry name" value="Glyco_trans_4-like_N"/>
</dbReference>
<feature type="domain" description="Glycosyltransferase subfamily 4-like N-terminal" evidence="2">
    <location>
        <begin position="40"/>
        <end position="196"/>
    </location>
</feature>
<proteinExistence type="predicted"/>
<dbReference type="AlphaFoldDB" id="A0A5B9ED17"/>
<protein>
    <submittedName>
        <fullName evidence="3">Glycosyltransferase family 4 protein</fullName>
    </submittedName>
</protein>
<dbReference type="GO" id="GO:0016757">
    <property type="term" value="F:glycosyltransferase activity"/>
    <property type="evidence" value="ECO:0007669"/>
    <property type="project" value="InterPro"/>
</dbReference>
<dbReference type="OrthoDB" id="3199616at2"/>
<accession>A0A5B9ED17</accession>
<dbReference type="SUPFAM" id="SSF53756">
    <property type="entry name" value="UDP-Glycosyltransferase/glycogen phosphorylase"/>
    <property type="match status" value="1"/>
</dbReference>
<name>A0A5B9ED17_9BACT</name>
<dbReference type="Gene3D" id="3.40.50.2000">
    <property type="entry name" value="Glycogen Phosphorylase B"/>
    <property type="match status" value="2"/>
</dbReference>
<evidence type="ECO:0000259" key="1">
    <source>
        <dbReference type="Pfam" id="PF00534"/>
    </source>
</evidence>
<dbReference type="RefSeq" id="WP_147647800.1">
    <property type="nucleotide sequence ID" value="NZ_CP042806.1"/>
</dbReference>
<dbReference type="Pfam" id="PF13439">
    <property type="entry name" value="Glyco_transf_4"/>
    <property type="match status" value="1"/>
</dbReference>
<dbReference type="EMBL" id="CP042806">
    <property type="protein sequence ID" value="QEE28610.1"/>
    <property type="molecule type" value="Genomic_DNA"/>
</dbReference>